<reference evidence="2" key="1">
    <citation type="journal article" date="2020" name="mSystems">
        <title>Genome- and Community-Level Interaction Insights into Carbon Utilization and Element Cycling Functions of Hydrothermarchaeota in Hydrothermal Sediment.</title>
        <authorList>
            <person name="Zhou Z."/>
            <person name="Liu Y."/>
            <person name="Xu W."/>
            <person name="Pan J."/>
            <person name="Luo Z.H."/>
            <person name="Li M."/>
        </authorList>
    </citation>
    <scope>NUCLEOTIDE SEQUENCE [LARGE SCALE GENOMIC DNA]</scope>
    <source>
        <strain evidence="2">HyVt-345</strain>
    </source>
</reference>
<gene>
    <name evidence="2" type="ORF">ENH87_11645</name>
</gene>
<evidence type="ECO:0000256" key="1">
    <source>
        <dbReference type="SAM" id="SignalP"/>
    </source>
</evidence>
<dbReference type="Gene3D" id="3.40.50.1110">
    <property type="entry name" value="SGNH hydrolase"/>
    <property type="match status" value="1"/>
</dbReference>
<feature type="signal peptide" evidence="1">
    <location>
        <begin position="1"/>
        <end position="19"/>
    </location>
</feature>
<keyword evidence="1" id="KW-0732">Signal</keyword>
<dbReference type="EMBL" id="DRGL01000040">
    <property type="protein sequence ID" value="HEA21560.1"/>
    <property type="molecule type" value="Genomic_DNA"/>
</dbReference>
<proteinExistence type="predicted"/>
<dbReference type="SUPFAM" id="SSF52266">
    <property type="entry name" value="SGNH hydrolase"/>
    <property type="match status" value="2"/>
</dbReference>
<dbReference type="Proteomes" id="UP000886191">
    <property type="component" value="Unassembled WGS sequence"/>
</dbReference>
<dbReference type="PROSITE" id="PS51257">
    <property type="entry name" value="PROKAR_LIPOPROTEIN"/>
    <property type="match status" value="1"/>
</dbReference>
<organism evidence="2">
    <name type="scientific">Pricia antarctica</name>
    <dbReference type="NCBI Taxonomy" id="641691"/>
    <lineage>
        <taxon>Bacteria</taxon>
        <taxon>Pseudomonadati</taxon>
        <taxon>Bacteroidota</taxon>
        <taxon>Flavobacteriia</taxon>
        <taxon>Flavobacteriales</taxon>
        <taxon>Flavobacteriaceae</taxon>
        <taxon>Pricia</taxon>
    </lineage>
</organism>
<dbReference type="GO" id="GO:0016788">
    <property type="term" value="F:hydrolase activity, acting on ester bonds"/>
    <property type="evidence" value="ECO:0007669"/>
    <property type="project" value="UniProtKB-ARBA"/>
</dbReference>
<evidence type="ECO:0000313" key="2">
    <source>
        <dbReference type="EMBL" id="HEA21560.1"/>
    </source>
</evidence>
<comment type="caution">
    <text evidence="2">The sequence shown here is derived from an EMBL/GenBank/DDBJ whole genome shotgun (WGS) entry which is preliminary data.</text>
</comment>
<dbReference type="InterPro" id="IPR036514">
    <property type="entry name" value="SGNH_hydro_sf"/>
</dbReference>
<sequence length="532" mass="54706">MKKILAVLAFFGLFLISCSDDDNSPSVEPGPTEPTPENFSAGTADFSTYVAVGNSLTAGYSDGALFLDGQTASYPNMMASSFAQVGGGNFTQPLVPDNLGGLLLGGQPLAGFENRFILSFASGTPAPTRLEGSGSTEVTTILSGPFNNMGVPGAKTYHLIAPGYGSLEALAVGAANPYFVRFASSPGATIIGDAVAQNPTFFSLWIGNNDILSYATSGGSGSNQAGNLDPTTYGPNDITDPMVFGGVYDQLLQSLTASGAQGVVANLPDVTTIPYFTTVPFAPLDPTNPDFGPQIPTLNGTFAGLNQVFAALGVPERSIVFSEDAASALVIKDESLTDLSQQITGALVQGGLDAGTAFVFGTLYGQARQANADDLIVLPASSQIATLNETAFATLQNLGVPPATAGQLSVNGVTYPLEDQWVLTPTEQTAVINATATFNATIAQLAGVYGLGFVDANAVLQQAASEGGIPLSDGSTVTAEFATGGGFSLDGVHLSPRGYALMANAFIKTIEDTYGAQLPKIDPLEYKGLYIN</sequence>
<accession>A0A831QMX1</accession>
<dbReference type="AlphaFoldDB" id="A0A831QMX1"/>
<protein>
    <submittedName>
        <fullName evidence="2">G-D-S-L family lipolytic protein</fullName>
    </submittedName>
</protein>
<feature type="chain" id="PRO_5032727584" evidence="1">
    <location>
        <begin position="20"/>
        <end position="532"/>
    </location>
</feature>
<name>A0A831QMX1_9FLAO</name>